<accession>A0A1Y3PAP1</accession>
<dbReference type="EMBL" id="LZRT01000131">
    <property type="protein sequence ID" value="OUM84385.1"/>
    <property type="molecule type" value="Genomic_DNA"/>
</dbReference>
<feature type="domain" description="DUF4183" evidence="1">
    <location>
        <begin position="40"/>
        <end position="99"/>
    </location>
</feature>
<organism evidence="2 3">
    <name type="scientific">Bacillus thermozeamaize</name>
    <dbReference type="NCBI Taxonomy" id="230954"/>
    <lineage>
        <taxon>Bacteria</taxon>
        <taxon>Bacillati</taxon>
        <taxon>Bacillota</taxon>
        <taxon>Bacilli</taxon>
        <taxon>Bacillales</taxon>
        <taxon>Bacillaceae</taxon>
        <taxon>Bacillus</taxon>
    </lineage>
</organism>
<evidence type="ECO:0000313" key="3">
    <source>
        <dbReference type="Proteomes" id="UP000196475"/>
    </source>
</evidence>
<dbReference type="AlphaFoldDB" id="A0A1Y3PAP1"/>
<dbReference type="Proteomes" id="UP000196475">
    <property type="component" value="Unassembled WGS sequence"/>
</dbReference>
<name>A0A1Y3PAP1_9BACI</name>
<reference evidence="3" key="1">
    <citation type="submission" date="2016-06" db="EMBL/GenBank/DDBJ databases">
        <authorList>
            <person name="Nascimento L."/>
            <person name="Pereira R.V."/>
            <person name="Martins L.F."/>
            <person name="Quaggio R.B."/>
            <person name="Silva A.M."/>
            <person name="Setubal J.C."/>
        </authorList>
    </citation>
    <scope>NUCLEOTIDE SEQUENCE [LARGE SCALE GENOMIC DNA]</scope>
</reference>
<protein>
    <recommendedName>
        <fullName evidence="1">DUF4183 domain-containing protein</fullName>
    </recommendedName>
</protein>
<sequence>MVCPDRTPISIRPVVKRYFFQVPEDIHLTGEELVLHPHQFADDTGETAVKFMDFGQEGYFNLYVNGVLQEGKLYQASADALKIAATGQSIIKGTPIILESVGFHVAREK</sequence>
<dbReference type="InterPro" id="IPR025237">
    <property type="entry name" value="DUF4183"/>
</dbReference>
<dbReference type="Pfam" id="PF13799">
    <property type="entry name" value="DUF4183"/>
    <property type="match status" value="1"/>
</dbReference>
<evidence type="ECO:0000259" key="1">
    <source>
        <dbReference type="Pfam" id="PF13799"/>
    </source>
</evidence>
<comment type="caution">
    <text evidence="2">The sequence shown here is derived from an EMBL/GenBank/DDBJ whole genome shotgun (WGS) entry which is preliminary data.</text>
</comment>
<evidence type="ECO:0000313" key="2">
    <source>
        <dbReference type="EMBL" id="OUM84385.1"/>
    </source>
</evidence>
<gene>
    <name evidence="2" type="ORF">BAA01_14960</name>
</gene>
<proteinExistence type="predicted"/>